<organism evidence="2 3">
    <name type="scientific">Bradyrhizobium australiense</name>
    <dbReference type="NCBI Taxonomy" id="2721161"/>
    <lineage>
        <taxon>Bacteria</taxon>
        <taxon>Pseudomonadati</taxon>
        <taxon>Pseudomonadota</taxon>
        <taxon>Alphaproteobacteria</taxon>
        <taxon>Hyphomicrobiales</taxon>
        <taxon>Nitrobacteraceae</taxon>
        <taxon>Bradyrhizobium</taxon>
    </lineage>
</organism>
<feature type="domain" description="Tryptophan-rich" evidence="1">
    <location>
        <begin position="16"/>
        <end position="121"/>
    </location>
</feature>
<feature type="domain" description="Tryptophan-rich" evidence="1">
    <location>
        <begin position="133"/>
        <end position="204"/>
    </location>
</feature>
<keyword evidence="3" id="KW-1185">Reference proteome</keyword>
<dbReference type="InterPro" id="IPR011121">
    <property type="entry name" value="Trp-rich_dom"/>
</dbReference>
<evidence type="ECO:0000259" key="1">
    <source>
        <dbReference type="Pfam" id="PF07483"/>
    </source>
</evidence>
<feature type="non-terminal residue" evidence="2">
    <location>
        <position position="216"/>
    </location>
</feature>
<dbReference type="AlphaFoldDB" id="A0A7Y4GZT0"/>
<evidence type="ECO:0000313" key="2">
    <source>
        <dbReference type="EMBL" id="NOJ44677.1"/>
    </source>
</evidence>
<dbReference type="EMBL" id="JAAVLX010000046">
    <property type="protein sequence ID" value="NOJ44677.1"/>
    <property type="molecule type" value="Genomic_DNA"/>
</dbReference>
<protein>
    <recommendedName>
        <fullName evidence="1">Tryptophan-rich domain-containing protein</fullName>
    </recommendedName>
</protein>
<comment type="caution">
    <text evidence="2">The sequence shown here is derived from an EMBL/GenBank/DDBJ whole genome shotgun (WGS) entry which is preliminary data.</text>
</comment>
<evidence type="ECO:0000313" key="3">
    <source>
        <dbReference type="Proteomes" id="UP000544122"/>
    </source>
</evidence>
<dbReference type="Proteomes" id="UP000544122">
    <property type="component" value="Unassembled WGS sequence"/>
</dbReference>
<sequence>GVIGVPNVVIETSGSTSLVQTGNVYQLNPVGGGTGPTAKYLGSSITVGQFGGWAPIGAEATASGYQVAWKLAGADQYTVWSTDTNGNDTVKLLDSVSGGSAALQSIETSFAQDLNGDGVIGVPNVVIETSGSTSLVQTGNVYQLNPVGGGTGPTAKYLGSSITVGQFGGWAPIGAEATASGYQVAWKLAGADQYTVWSTDTNGNDTVKLLDSVSGG</sequence>
<accession>A0A7Y4GZT0</accession>
<gene>
    <name evidence="2" type="ORF">HCN58_35395</name>
</gene>
<name>A0A7Y4GZT0_9BRAD</name>
<dbReference type="Pfam" id="PF07483">
    <property type="entry name" value="W_rich_C"/>
    <property type="match status" value="2"/>
</dbReference>
<reference evidence="2 3" key="1">
    <citation type="submission" date="2020-03" db="EMBL/GenBank/DDBJ databases">
        <title>Bradyrhizobium diversity isolated from nodules of Indigofera sp.</title>
        <authorList>
            <person name="Klepa M."/>
            <person name="Helene L."/>
            <person name="Hungria M."/>
        </authorList>
    </citation>
    <scope>NUCLEOTIDE SEQUENCE [LARGE SCALE GENOMIC DNA]</scope>
    <source>
        <strain evidence="2 3">WSM 1791</strain>
    </source>
</reference>
<proteinExistence type="predicted"/>
<feature type="non-terminal residue" evidence="2">
    <location>
        <position position="1"/>
    </location>
</feature>